<dbReference type="InterPro" id="IPR007742">
    <property type="entry name" value="NosD_dom"/>
</dbReference>
<dbReference type="AlphaFoldDB" id="A0AAJ4DMP4"/>
<evidence type="ECO:0000313" key="2">
    <source>
        <dbReference type="EMBL" id="QFR43402.1"/>
    </source>
</evidence>
<dbReference type="NCBIfam" id="TIGR03804">
    <property type="entry name" value="para_beta_helix"/>
    <property type="match status" value="3"/>
</dbReference>
<dbReference type="Pfam" id="PF05048">
    <property type="entry name" value="NosD"/>
    <property type="match status" value="1"/>
</dbReference>
<accession>A0AAJ4DMP4</accession>
<dbReference type="SMART" id="SM00710">
    <property type="entry name" value="PbH1"/>
    <property type="match status" value="10"/>
</dbReference>
<dbReference type="Proteomes" id="UP000326061">
    <property type="component" value="Chromosome"/>
</dbReference>
<dbReference type="InterPro" id="IPR026464">
    <property type="entry name" value="NosD_copper_fam"/>
</dbReference>
<keyword evidence="3" id="KW-1185">Reference proteome</keyword>
<dbReference type="Gene3D" id="2.160.20.10">
    <property type="entry name" value="Single-stranded right-handed beta-helix, Pectin lyase-like"/>
    <property type="match status" value="2"/>
</dbReference>
<dbReference type="KEGG" id="suln:FJR47_05595"/>
<dbReference type="InterPro" id="IPR006626">
    <property type="entry name" value="PbH1"/>
</dbReference>
<feature type="domain" description="Periplasmic copper-binding protein NosD beta helix" evidence="1">
    <location>
        <begin position="146"/>
        <end position="338"/>
    </location>
</feature>
<dbReference type="InterPro" id="IPR012334">
    <property type="entry name" value="Pectin_lyas_fold"/>
</dbReference>
<proteinExistence type="predicted"/>
<dbReference type="EMBL" id="CP041166">
    <property type="protein sequence ID" value="QFR43402.1"/>
    <property type="molecule type" value="Genomic_DNA"/>
</dbReference>
<gene>
    <name evidence="2" type="primary">nosD</name>
    <name evidence="2" type="ORF">FJR47_05595</name>
</gene>
<dbReference type="SUPFAM" id="SSF51126">
    <property type="entry name" value="Pectin lyase-like"/>
    <property type="match status" value="1"/>
</dbReference>
<dbReference type="NCBIfam" id="TIGR04247">
    <property type="entry name" value="NosD_copper_fam"/>
    <property type="match status" value="1"/>
</dbReference>
<protein>
    <submittedName>
        <fullName evidence="2">Nitrous oxide reductase family maturation protein NosD</fullName>
    </submittedName>
</protein>
<dbReference type="InterPro" id="IPR022441">
    <property type="entry name" value="Para_beta_helix_rpt-2"/>
</dbReference>
<sequence>MLRRTFFIFFIFVINTYANILQDAIDSSPPGSTLKLSAGIYKGNITIKKPINIVGKEDGVIIEGEGRGNIITIKSSHVKLKNLNITNSGSRLDIMDSAVFINNAKYVDIDNCKIKNSLYGIFLDNVNNSVIQNNTVSSNGEKIGFRGDALRLWFSHNNTIKNNKFIKSRDIVLMRSNDNNISKNYMQECRYAIFTQYSKNITLIDNILKNNAVGIFLEASNDINISSNSIKGDHGAQTSLGIILKAASNIHVEKNIVAECNQALYIDNSPKIRDTKNWILDNKIIFSTRGLNFKNYSVKNVIKRNELFGNMDNIMSDSRIGLTNQNEIESNYWDDYEGFDINKDNIGDTPYKKHLYLDALSFKNHKLGFFYGSAALSMLDFLLKIAPFVQPVLLVEDRKPIFKISH</sequence>
<dbReference type="RefSeq" id="WP_152299465.1">
    <property type="nucleotide sequence ID" value="NZ_CP041166.1"/>
</dbReference>
<evidence type="ECO:0000313" key="3">
    <source>
        <dbReference type="Proteomes" id="UP000326061"/>
    </source>
</evidence>
<dbReference type="InterPro" id="IPR011050">
    <property type="entry name" value="Pectin_lyase_fold/virulence"/>
</dbReference>
<name>A0AAJ4DMP4_9BACT</name>
<reference evidence="3" key="1">
    <citation type="submission" date="2019-06" db="EMBL/GenBank/DDBJ databases">
        <title>Sulfurimonas gotlandica sp. nov., a chemoautotrophic and psychrotolerant epsilonproteobacterium isolated from a pelagic redoxcline, and an emended description of the genus Sulfurimonas.</title>
        <authorList>
            <person name="Wang S."/>
            <person name="Jiang L."/>
            <person name="Shao Z."/>
        </authorList>
    </citation>
    <scope>NUCLEOTIDE SEQUENCE [LARGE SCALE GENOMIC DNA]</scope>
    <source>
        <strain evidence="3">1-1N</strain>
    </source>
</reference>
<organism evidence="2 3">
    <name type="scientific">Sulfurimonas xiamenensis</name>
    <dbReference type="NCBI Taxonomy" id="2590021"/>
    <lineage>
        <taxon>Bacteria</taxon>
        <taxon>Pseudomonadati</taxon>
        <taxon>Campylobacterota</taxon>
        <taxon>Epsilonproteobacteria</taxon>
        <taxon>Campylobacterales</taxon>
        <taxon>Sulfurimonadaceae</taxon>
        <taxon>Sulfurimonas</taxon>
    </lineage>
</organism>
<evidence type="ECO:0000259" key="1">
    <source>
        <dbReference type="Pfam" id="PF05048"/>
    </source>
</evidence>